<accession>A0A6J7DRN6</accession>
<dbReference type="Pfam" id="PF00173">
    <property type="entry name" value="Cyt-b5"/>
    <property type="match status" value="1"/>
</dbReference>
<feature type="domain" description="Cytochrome b5 heme-binding" evidence="6">
    <location>
        <begin position="177"/>
        <end position="254"/>
    </location>
</feature>
<keyword evidence="2" id="KW-0479">Metal-binding</keyword>
<dbReference type="InterPro" id="IPR050668">
    <property type="entry name" value="Cytochrome_b5"/>
</dbReference>
<dbReference type="InterPro" id="IPR036400">
    <property type="entry name" value="Cyt_B5-like_heme/steroid_sf"/>
</dbReference>
<dbReference type="PROSITE" id="PS50255">
    <property type="entry name" value="CYTOCHROME_B5_2"/>
    <property type="match status" value="1"/>
</dbReference>
<dbReference type="AlphaFoldDB" id="A0A6J7DRN6"/>
<dbReference type="SUPFAM" id="SSF55856">
    <property type="entry name" value="Cytochrome b5-like heme/steroid binding domain"/>
    <property type="match status" value="1"/>
</dbReference>
<protein>
    <submittedName>
        <fullName evidence="7">Unannotated protein</fullName>
    </submittedName>
</protein>
<feature type="compositionally biased region" description="Low complexity" evidence="5">
    <location>
        <begin position="159"/>
        <end position="178"/>
    </location>
</feature>
<evidence type="ECO:0000313" key="7">
    <source>
        <dbReference type="EMBL" id="CAB4871344.1"/>
    </source>
</evidence>
<evidence type="ECO:0000256" key="1">
    <source>
        <dbReference type="ARBA" id="ARBA00022617"/>
    </source>
</evidence>
<dbReference type="InterPro" id="IPR001199">
    <property type="entry name" value="Cyt_B5-like_heme/steroid-bd"/>
</dbReference>
<dbReference type="EMBL" id="CAFBLH010000031">
    <property type="protein sequence ID" value="CAB4871344.1"/>
    <property type="molecule type" value="Genomic_DNA"/>
</dbReference>
<name>A0A6J7DRN6_9ZZZZ</name>
<sequence length="255" mass="26800">MLIGSGVAQAHQPVVLLDSDTTAAKGPLLTDGTVSYAIRASFTKSGQKKAFRAQLNAGDALSVQYLIVDKKPENALRTSALPRLVITSPTGTSVTVNLNERVKFYEPFSKVNYLYLSRYSAVAKAGVYSFTITSKGKAEITVAVGDKEIAGEVLRGTKPTPTSTTSPTPTPTPSASTSGYTMAQVKANNSAKSCWAVIDGFVYNLTTWINSHPGGAGAIVSLCGTDATAAFKYQHANQGKPAAKLDSFRLGALSQ</sequence>
<dbReference type="PANTHER" id="PTHR19359">
    <property type="entry name" value="CYTOCHROME B5"/>
    <property type="match status" value="1"/>
</dbReference>
<gene>
    <name evidence="7" type="ORF">UFOPK3342_00993</name>
</gene>
<proteinExistence type="inferred from homology"/>
<evidence type="ECO:0000256" key="4">
    <source>
        <dbReference type="ARBA" id="ARBA00038168"/>
    </source>
</evidence>
<evidence type="ECO:0000256" key="2">
    <source>
        <dbReference type="ARBA" id="ARBA00022723"/>
    </source>
</evidence>
<dbReference type="PRINTS" id="PR00363">
    <property type="entry name" value="CYTOCHROMEB5"/>
</dbReference>
<evidence type="ECO:0000256" key="5">
    <source>
        <dbReference type="SAM" id="MobiDB-lite"/>
    </source>
</evidence>
<organism evidence="7">
    <name type="scientific">freshwater metagenome</name>
    <dbReference type="NCBI Taxonomy" id="449393"/>
    <lineage>
        <taxon>unclassified sequences</taxon>
        <taxon>metagenomes</taxon>
        <taxon>ecological metagenomes</taxon>
    </lineage>
</organism>
<dbReference type="Gene3D" id="3.10.120.10">
    <property type="entry name" value="Cytochrome b5-like heme/steroid binding domain"/>
    <property type="match status" value="1"/>
</dbReference>
<evidence type="ECO:0000256" key="3">
    <source>
        <dbReference type="ARBA" id="ARBA00023004"/>
    </source>
</evidence>
<dbReference type="SMART" id="SM01117">
    <property type="entry name" value="Cyt-b5"/>
    <property type="match status" value="1"/>
</dbReference>
<evidence type="ECO:0000259" key="6">
    <source>
        <dbReference type="PROSITE" id="PS50255"/>
    </source>
</evidence>
<reference evidence="7" key="1">
    <citation type="submission" date="2020-05" db="EMBL/GenBank/DDBJ databases">
        <authorList>
            <person name="Chiriac C."/>
            <person name="Salcher M."/>
            <person name="Ghai R."/>
            <person name="Kavagutti S V."/>
        </authorList>
    </citation>
    <scope>NUCLEOTIDE SEQUENCE</scope>
</reference>
<dbReference type="PANTHER" id="PTHR19359:SF95">
    <property type="entry name" value="CYTOCHROME B5 TYPE B"/>
    <property type="match status" value="1"/>
</dbReference>
<dbReference type="GO" id="GO:0020037">
    <property type="term" value="F:heme binding"/>
    <property type="evidence" value="ECO:0007669"/>
    <property type="project" value="TreeGrafter"/>
</dbReference>
<comment type="similarity">
    <text evidence="4">Belongs to the cytochrome b5 family.</text>
</comment>
<keyword evidence="1" id="KW-0349">Heme</keyword>
<feature type="region of interest" description="Disordered" evidence="5">
    <location>
        <begin position="155"/>
        <end position="179"/>
    </location>
</feature>
<dbReference type="GO" id="GO:0046872">
    <property type="term" value="F:metal ion binding"/>
    <property type="evidence" value="ECO:0007669"/>
    <property type="project" value="UniProtKB-KW"/>
</dbReference>
<keyword evidence="3" id="KW-0408">Iron</keyword>
<dbReference type="GO" id="GO:0016020">
    <property type="term" value="C:membrane"/>
    <property type="evidence" value="ECO:0007669"/>
    <property type="project" value="TreeGrafter"/>
</dbReference>